<comment type="caution">
    <text evidence="2">The sequence shown here is derived from an EMBL/GenBank/DDBJ whole genome shotgun (WGS) entry which is preliminary data.</text>
</comment>
<feature type="transmembrane region" description="Helical" evidence="1">
    <location>
        <begin position="44"/>
        <end position="64"/>
    </location>
</feature>
<keyword evidence="3" id="KW-1185">Reference proteome</keyword>
<dbReference type="GeneID" id="17036635"/>
<sequence length="90" mass="9391">MWVSSALDCALDCSEPRLSIEGNPPVKVAGRGSIFIKSASKSGYLTPILAAGGAGQIFSLNYYWGQRHDRRSRTMCGAAAVAGCSAPGRA</sequence>
<dbReference type="RefSeq" id="XP_005643250.1">
    <property type="nucleotide sequence ID" value="XM_005643193.1"/>
</dbReference>
<evidence type="ECO:0000313" key="3">
    <source>
        <dbReference type="Proteomes" id="UP000007264"/>
    </source>
</evidence>
<name>I0YJY7_COCSC</name>
<keyword evidence="1" id="KW-1133">Transmembrane helix</keyword>
<dbReference type="AlphaFoldDB" id="I0YJY7"/>
<evidence type="ECO:0000313" key="2">
    <source>
        <dbReference type="EMBL" id="EIE18706.1"/>
    </source>
</evidence>
<proteinExistence type="predicted"/>
<evidence type="ECO:0000256" key="1">
    <source>
        <dbReference type="SAM" id="Phobius"/>
    </source>
</evidence>
<dbReference type="KEGG" id="csl:COCSUDRAFT_60015"/>
<protein>
    <submittedName>
        <fullName evidence="2">Uncharacterized protein</fullName>
    </submittedName>
</protein>
<keyword evidence="1" id="KW-0812">Transmembrane</keyword>
<keyword evidence="1" id="KW-0472">Membrane</keyword>
<organism evidence="2 3">
    <name type="scientific">Coccomyxa subellipsoidea (strain C-169)</name>
    <name type="common">Green microalga</name>
    <dbReference type="NCBI Taxonomy" id="574566"/>
    <lineage>
        <taxon>Eukaryota</taxon>
        <taxon>Viridiplantae</taxon>
        <taxon>Chlorophyta</taxon>
        <taxon>core chlorophytes</taxon>
        <taxon>Trebouxiophyceae</taxon>
        <taxon>Trebouxiophyceae incertae sedis</taxon>
        <taxon>Coccomyxaceae</taxon>
        <taxon>Coccomyxa</taxon>
        <taxon>Coccomyxa subellipsoidea</taxon>
    </lineage>
</organism>
<accession>I0YJY7</accession>
<dbReference type="Proteomes" id="UP000007264">
    <property type="component" value="Unassembled WGS sequence"/>
</dbReference>
<dbReference type="EMBL" id="AGSI01000022">
    <property type="protein sequence ID" value="EIE18706.1"/>
    <property type="molecule type" value="Genomic_DNA"/>
</dbReference>
<reference evidence="2 3" key="1">
    <citation type="journal article" date="2012" name="Genome Biol.">
        <title>The genome of the polar eukaryotic microalga coccomyxa subellipsoidea reveals traits of cold adaptation.</title>
        <authorList>
            <person name="Blanc G."/>
            <person name="Agarkova I."/>
            <person name="Grimwood J."/>
            <person name="Kuo A."/>
            <person name="Brueggeman A."/>
            <person name="Dunigan D."/>
            <person name="Gurnon J."/>
            <person name="Ladunga I."/>
            <person name="Lindquist E."/>
            <person name="Lucas S."/>
            <person name="Pangilinan J."/>
            <person name="Proschold T."/>
            <person name="Salamov A."/>
            <person name="Schmutz J."/>
            <person name="Weeks D."/>
            <person name="Yamada T."/>
            <person name="Claverie J.M."/>
            <person name="Grigoriev I."/>
            <person name="Van Etten J."/>
            <person name="Lomsadze A."/>
            <person name="Borodovsky M."/>
        </authorList>
    </citation>
    <scope>NUCLEOTIDE SEQUENCE [LARGE SCALE GENOMIC DNA]</scope>
    <source>
        <strain evidence="2 3">C-169</strain>
    </source>
</reference>
<gene>
    <name evidence="2" type="ORF">COCSUDRAFT_60015</name>
</gene>